<dbReference type="Proteomes" id="UP000013378">
    <property type="component" value="Unassembled WGS sequence"/>
</dbReference>
<organism evidence="1 2">
    <name type="scientific">Caldisalinibacter kiritimatiensis</name>
    <dbReference type="NCBI Taxonomy" id="1304284"/>
    <lineage>
        <taxon>Bacteria</taxon>
        <taxon>Bacillati</taxon>
        <taxon>Bacillota</taxon>
        <taxon>Tissierellia</taxon>
        <taxon>Tissierellales</taxon>
        <taxon>Thermohalobacteraceae</taxon>
        <taxon>Caldisalinibacter</taxon>
    </lineage>
</organism>
<accession>R1CXS0</accession>
<reference evidence="1 2" key="1">
    <citation type="journal article" date="2015" name="Geomicrobiol. J.">
        <title>Caldisalinibacter kiritimatiensis gen. nov., sp. nov., a moderately thermohalophilic thiosulfate-reducing bacterium from a hypersaline microbial mat.</title>
        <authorList>
            <person name="Ben Hania W."/>
            <person name="Joseph M."/>
            <person name="Fiebig A."/>
            <person name="Bunk B."/>
            <person name="Klenk H.-P."/>
            <person name="Fardeau M.-L."/>
            <person name="Spring S."/>
        </authorList>
    </citation>
    <scope>NUCLEOTIDE SEQUENCE [LARGE SCALE GENOMIC DNA]</scope>
    <source>
        <strain evidence="1 2">L21-TH-D2</strain>
    </source>
</reference>
<comment type="caution">
    <text evidence="1">The sequence shown here is derived from an EMBL/GenBank/DDBJ whole genome shotgun (WGS) entry which is preliminary data.</text>
</comment>
<dbReference type="EMBL" id="ARZA01000063">
    <property type="protein sequence ID" value="EOD01404.1"/>
    <property type="molecule type" value="Genomic_DNA"/>
</dbReference>
<name>R1CXS0_9FIRM</name>
<evidence type="ECO:0000313" key="2">
    <source>
        <dbReference type="Proteomes" id="UP000013378"/>
    </source>
</evidence>
<sequence length="142" mass="16109">MAEVIKITDRRMEETIHDAESIEELRFKVNERQEDNDANVIYELSSVLTLSTPLINGLLTVVGVFKALDQQKIASDLEDEEDLYTSILGSMAVGDYDLVKLEQEYCYVEIYTEDGGLVYEGWIKDELPSILAIHSSSGWKQN</sequence>
<dbReference type="OrthoDB" id="1965111at2"/>
<dbReference type="RefSeq" id="WP_006308350.1">
    <property type="nucleotide sequence ID" value="NZ_ARZA01000063.1"/>
</dbReference>
<gene>
    <name evidence="1" type="ORF">L21TH_0526</name>
</gene>
<protein>
    <submittedName>
        <fullName evidence="1">Uncharacterized protein</fullName>
    </submittedName>
</protein>
<proteinExistence type="predicted"/>
<evidence type="ECO:0000313" key="1">
    <source>
        <dbReference type="EMBL" id="EOD01404.1"/>
    </source>
</evidence>
<keyword evidence="2" id="KW-1185">Reference proteome</keyword>
<dbReference type="AlphaFoldDB" id="R1CXS0"/>